<evidence type="ECO:0000313" key="2">
    <source>
        <dbReference type="EMBL" id="GJT70232.1"/>
    </source>
</evidence>
<accession>A0ABQ5G3M8</accession>
<feature type="compositionally biased region" description="Polar residues" evidence="1">
    <location>
        <begin position="217"/>
        <end position="235"/>
    </location>
</feature>
<keyword evidence="3" id="KW-1185">Reference proteome</keyword>
<dbReference type="EMBL" id="BQNB010018058">
    <property type="protein sequence ID" value="GJT70232.1"/>
    <property type="molecule type" value="Genomic_DNA"/>
</dbReference>
<dbReference type="Proteomes" id="UP001151760">
    <property type="component" value="Unassembled WGS sequence"/>
</dbReference>
<organism evidence="2 3">
    <name type="scientific">Tanacetum coccineum</name>
    <dbReference type="NCBI Taxonomy" id="301880"/>
    <lineage>
        <taxon>Eukaryota</taxon>
        <taxon>Viridiplantae</taxon>
        <taxon>Streptophyta</taxon>
        <taxon>Embryophyta</taxon>
        <taxon>Tracheophyta</taxon>
        <taxon>Spermatophyta</taxon>
        <taxon>Magnoliopsida</taxon>
        <taxon>eudicotyledons</taxon>
        <taxon>Gunneridae</taxon>
        <taxon>Pentapetalae</taxon>
        <taxon>asterids</taxon>
        <taxon>campanulids</taxon>
        <taxon>Asterales</taxon>
        <taxon>Asteraceae</taxon>
        <taxon>Asteroideae</taxon>
        <taxon>Anthemideae</taxon>
        <taxon>Anthemidinae</taxon>
        <taxon>Tanacetum</taxon>
    </lineage>
</organism>
<evidence type="ECO:0000256" key="1">
    <source>
        <dbReference type="SAM" id="MobiDB-lite"/>
    </source>
</evidence>
<gene>
    <name evidence="2" type="ORF">Tco_1029518</name>
</gene>
<reference evidence="2" key="1">
    <citation type="journal article" date="2022" name="Int. J. Mol. Sci.">
        <title>Draft Genome of Tanacetum Coccineum: Genomic Comparison of Closely Related Tanacetum-Family Plants.</title>
        <authorList>
            <person name="Yamashiro T."/>
            <person name="Shiraishi A."/>
            <person name="Nakayama K."/>
            <person name="Satake H."/>
        </authorList>
    </citation>
    <scope>NUCLEOTIDE SEQUENCE</scope>
</reference>
<feature type="compositionally biased region" description="Acidic residues" evidence="1">
    <location>
        <begin position="126"/>
        <end position="165"/>
    </location>
</feature>
<proteinExistence type="predicted"/>
<feature type="region of interest" description="Disordered" evidence="1">
    <location>
        <begin position="52"/>
        <end position="185"/>
    </location>
</feature>
<protein>
    <submittedName>
        <fullName evidence="2">Uncharacterized protein</fullName>
    </submittedName>
</protein>
<feature type="compositionally biased region" description="Basic residues" evidence="1">
    <location>
        <begin position="94"/>
        <end position="106"/>
    </location>
</feature>
<sequence>MHTTRDDSLLGTTRFISRHEDTQVYGAFLPKAMTNQAMLDSDSYKTYYAIATGAEPPKPKKIQMKSDSTISSEETPSKKKPAKAKKDVTTTKKPATKPKPTKKKAPIKADRGVLDGQQSKISGTDEGTDDDDNEDATEDVSDDDKGNDDDGDNDDNNDDSDDERTESDRDENPNLNQSNKRVTMKKRWMKKKMMISPKELYKDVNVNLGNEDADMTNADQGGANQQNASQKSGCHTPNGAMDGIRVRRLEFQLHIQV</sequence>
<name>A0ABQ5G3M8_9ASTR</name>
<comment type="caution">
    <text evidence="2">The sequence shown here is derived from an EMBL/GenBank/DDBJ whole genome shotgun (WGS) entry which is preliminary data.</text>
</comment>
<evidence type="ECO:0000313" key="3">
    <source>
        <dbReference type="Proteomes" id="UP001151760"/>
    </source>
</evidence>
<feature type="region of interest" description="Disordered" evidence="1">
    <location>
        <begin position="216"/>
        <end position="239"/>
    </location>
</feature>
<reference evidence="2" key="2">
    <citation type="submission" date="2022-01" db="EMBL/GenBank/DDBJ databases">
        <authorList>
            <person name="Yamashiro T."/>
            <person name="Shiraishi A."/>
            <person name="Satake H."/>
            <person name="Nakayama K."/>
        </authorList>
    </citation>
    <scope>NUCLEOTIDE SEQUENCE</scope>
</reference>
<feature type="compositionally biased region" description="Polar residues" evidence="1">
    <location>
        <begin position="65"/>
        <end position="74"/>
    </location>
</feature>